<dbReference type="GO" id="GO:0032259">
    <property type="term" value="P:methylation"/>
    <property type="evidence" value="ECO:0007669"/>
    <property type="project" value="UniProtKB-KW"/>
</dbReference>
<keyword evidence="1" id="KW-0808">Transferase</keyword>
<dbReference type="Proteomes" id="UP000319852">
    <property type="component" value="Chromosome"/>
</dbReference>
<dbReference type="PANTHER" id="PTHR40036">
    <property type="entry name" value="MACROCIN O-METHYLTRANSFERASE"/>
    <property type="match status" value="1"/>
</dbReference>
<dbReference type="Pfam" id="PF05711">
    <property type="entry name" value="TylF"/>
    <property type="match status" value="1"/>
</dbReference>
<protein>
    <submittedName>
        <fullName evidence="1">Demethyldecarbamoylnovobiocin O-methyltransferase</fullName>
        <ecNumber evidence="1">2.1.1.285</ecNumber>
    </submittedName>
</protein>
<organism evidence="1 2">
    <name type="scientific">Adhaeretor mobilis</name>
    <dbReference type="NCBI Taxonomy" id="1930276"/>
    <lineage>
        <taxon>Bacteria</taxon>
        <taxon>Pseudomonadati</taxon>
        <taxon>Planctomycetota</taxon>
        <taxon>Planctomycetia</taxon>
        <taxon>Pirellulales</taxon>
        <taxon>Lacipirellulaceae</taxon>
        <taxon>Adhaeretor</taxon>
    </lineage>
</organism>
<evidence type="ECO:0000313" key="2">
    <source>
        <dbReference type="Proteomes" id="UP000319852"/>
    </source>
</evidence>
<accession>A0A517MY41</accession>
<dbReference type="GO" id="GO:0008168">
    <property type="term" value="F:methyltransferase activity"/>
    <property type="evidence" value="ECO:0007669"/>
    <property type="project" value="UniProtKB-KW"/>
</dbReference>
<evidence type="ECO:0000313" key="1">
    <source>
        <dbReference type="EMBL" id="QDS99802.1"/>
    </source>
</evidence>
<dbReference type="RefSeq" id="WP_145060969.1">
    <property type="nucleotide sequence ID" value="NZ_CP036263.1"/>
</dbReference>
<gene>
    <name evidence="1" type="primary">novP</name>
    <name evidence="1" type="ORF">HG15A2_31330</name>
</gene>
<keyword evidence="1" id="KW-0489">Methyltransferase</keyword>
<dbReference type="Gene3D" id="3.40.50.150">
    <property type="entry name" value="Vaccinia Virus protein VP39"/>
    <property type="match status" value="1"/>
</dbReference>
<dbReference type="InterPro" id="IPR029063">
    <property type="entry name" value="SAM-dependent_MTases_sf"/>
</dbReference>
<dbReference type="EMBL" id="CP036263">
    <property type="protein sequence ID" value="QDS99802.1"/>
    <property type="molecule type" value="Genomic_DNA"/>
</dbReference>
<reference evidence="1 2" key="1">
    <citation type="submission" date="2019-02" db="EMBL/GenBank/DDBJ databases">
        <title>Deep-cultivation of Planctomycetes and their phenomic and genomic characterization uncovers novel biology.</title>
        <authorList>
            <person name="Wiegand S."/>
            <person name="Jogler M."/>
            <person name="Boedeker C."/>
            <person name="Pinto D."/>
            <person name="Vollmers J."/>
            <person name="Rivas-Marin E."/>
            <person name="Kohn T."/>
            <person name="Peeters S.H."/>
            <person name="Heuer A."/>
            <person name="Rast P."/>
            <person name="Oberbeckmann S."/>
            <person name="Bunk B."/>
            <person name="Jeske O."/>
            <person name="Meyerdierks A."/>
            <person name="Storesund J.E."/>
            <person name="Kallscheuer N."/>
            <person name="Luecker S."/>
            <person name="Lage O.M."/>
            <person name="Pohl T."/>
            <person name="Merkel B.J."/>
            <person name="Hornburger P."/>
            <person name="Mueller R.-W."/>
            <person name="Bruemmer F."/>
            <person name="Labrenz M."/>
            <person name="Spormann A.M."/>
            <person name="Op den Camp H."/>
            <person name="Overmann J."/>
            <person name="Amann R."/>
            <person name="Jetten M.S.M."/>
            <person name="Mascher T."/>
            <person name="Medema M.H."/>
            <person name="Devos D.P."/>
            <person name="Kaster A.-K."/>
            <person name="Ovreas L."/>
            <person name="Rohde M."/>
            <person name="Galperin M.Y."/>
            <person name="Jogler C."/>
        </authorList>
    </citation>
    <scope>NUCLEOTIDE SEQUENCE [LARGE SCALE GENOMIC DNA]</scope>
    <source>
        <strain evidence="1 2">HG15A2</strain>
    </source>
</reference>
<dbReference type="PANTHER" id="PTHR40036:SF1">
    <property type="entry name" value="MACROCIN O-METHYLTRANSFERASE"/>
    <property type="match status" value="1"/>
</dbReference>
<name>A0A517MY41_9BACT</name>
<proteinExistence type="predicted"/>
<keyword evidence="2" id="KW-1185">Reference proteome</keyword>
<dbReference type="EC" id="2.1.1.285" evidence="1"/>
<dbReference type="KEGG" id="amob:HG15A2_31330"/>
<dbReference type="AlphaFoldDB" id="A0A517MY41"/>
<dbReference type="InterPro" id="IPR008884">
    <property type="entry name" value="TylF_MeTrfase"/>
</dbReference>
<dbReference type="SUPFAM" id="SSF53335">
    <property type="entry name" value="S-adenosyl-L-methionine-dependent methyltransferases"/>
    <property type="match status" value="1"/>
</dbReference>
<sequence length="299" mass="32525">MTAELTQNPYAHLSTGKRVAKTTLKCLHAVLPRKVYEALYFPAFNIYHNSLRRSYGKQISRLEQSGNEAKLVRTKRVHAVMPHSLIGSSGLEHTHDLALYAIKNNIPGAFVECGVARGGCAALIATVAASDSQARNCWFFDSYEGLPDPTVEDIADGATGDHIRPLPKGSCLGTIEQVSELLFDQFKLSRENITLVKGWFDQTLPVTGEKIGAIALLRVDGDWYESTKCCLEELFDQVTPGGHVIIDDYYSCHGARKATDEFLATRGISVDLVSDGRGGSFFQKPVEGGSASDSVRGAA</sequence>
<dbReference type="OrthoDB" id="149130at2"/>